<dbReference type="RefSeq" id="WP_152432868.1">
    <property type="nucleotide sequence ID" value="NZ_CBCSDK010000035.1"/>
</dbReference>
<gene>
    <name evidence="1" type="ORF">FIV01_20840</name>
</gene>
<geneLocation type="plasmid" evidence="2">
    <name>pthaf100_c</name>
</geneLocation>
<dbReference type="EMBL" id="CP045353">
    <property type="protein sequence ID" value="QFT28853.1"/>
    <property type="molecule type" value="Genomic_DNA"/>
</dbReference>
<sequence length="108" mass="12333">MIDFKSISGQLSKASPAYSLIVAMYKQLDARSKANNIYAELVPAMHDLLQAGYSYESPEIQAMVNVLRELPAWGVKRTNFEKNFLRDEQGLRKLPKDPTRLNGMGYWH</sequence>
<reference evidence="1 2" key="1">
    <citation type="submission" date="2019-10" db="EMBL/GenBank/DDBJ databases">
        <title>Complete genome sequence of Vibrio sp. strain THAF100, isolated from non-filtered water from the water column of tank 6 of a marine aquarium containing stony-coral fragments. Water maintained at 26 degree C.</title>
        <authorList>
            <person name="Ruckert C."/>
            <person name="Franco A."/>
            <person name="Kalinowski J."/>
            <person name="Glaeser S."/>
        </authorList>
    </citation>
    <scope>NUCLEOTIDE SEQUENCE [LARGE SCALE GENOMIC DNA]</scope>
    <source>
        <strain evidence="1 2">THAF100</strain>
        <plasmid evidence="2">pthaf100_c</plasmid>
    </source>
</reference>
<organism evidence="1 2">
    <name type="scientific">Vibrio aquimaris</name>
    <dbReference type="NCBI Taxonomy" id="2587862"/>
    <lineage>
        <taxon>Bacteria</taxon>
        <taxon>Pseudomonadati</taxon>
        <taxon>Pseudomonadota</taxon>
        <taxon>Gammaproteobacteria</taxon>
        <taxon>Vibrionales</taxon>
        <taxon>Vibrionaceae</taxon>
        <taxon>Vibrio</taxon>
    </lineage>
</organism>
<accession>A0A5P9CSB9</accession>
<dbReference type="AlphaFoldDB" id="A0A5P9CSB9"/>
<evidence type="ECO:0000313" key="2">
    <source>
        <dbReference type="Proteomes" id="UP000326936"/>
    </source>
</evidence>
<proteinExistence type="predicted"/>
<keyword evidence="2" id="KW-1185">Reference proteome</keyword>
<dbReference type="Proteomes" id="UP000326936">
    <property type="component" value="Plasmid pTHAF100_c"/>
</dbReference>
<dbReference type="OrthoDB" id="6295341at2"/>
<protein>
    <submittedName>
        <fullName evidence="1">Uncharacterized protein</fullName>
    </submittedName>
</protein>
<keyword evidence="1" id="KW-0614">Plasmid</keyword>
<evidence type="ECO:0000313" key="1">
    <source>
        <dbReference type="EMBL" id="QFT28853.1"/>
    </source>
</evidence>
<dbReference type="KEGG" id="vaq:FIV01_20840"/>
<name>A0A5P9CSB9_9VIBR</name>